<dbReference type="PANTHER" id="PTHR43833">
    <property type="entry name" value="POTASSIUM CHANNEL PROTEIN 2-RELATED-RELATED"/>
    <property type="match status" value="1"/>
</dbReference>
<dbReference type="Gene3D" id="3.30.70.1450">
    <property type="entry name" value="Regulator of K+ conductance, C-terminal domain"/>
    <property type="match status" value="1"/>
</dbReference>
<dbReference type="Gene3D" id="1.10.287.70">
    <property type="match status" value="1"/>
</dbReference>
<evidence type="ECO:0000313" key="5">
    <source>
        <dbReference type="EMBL" id="SFM32688.1"/>
    </source>
</evidence>
<gene>
    <name evidence="5" type="ORF">SAMN04488696_0979</name>
</gene>
<dbReference type="PROSITE" id="PS51202">
    <property type="entry name" value="RCK_C"/>
    <property type="match status" value="1"/>
</dbReference>
<dbReference type="Pfam" id="PF07885">
    <property type="entry name" value="Ion_trans_2"/>
    <property type="match status" value="1"/>
</dbReference>
<dbReference type="STRING" id="487685.SAMN04488696_0979"/>
<feature type="transmembrane region" description="Helical" evidence="2">
    <location>
        <begin position="47"/>
        <end position="65"/>
    </location>
</feature>
<dbReference type="InterPro" id="IPR003148">
    <property type="entry name" value="RCK_N"/>
</dbReference>
<comment type="subcellular location">
    <subcellularLocation>
        <location evidence="1">Cell membrane</location>
        <topology evidence="1">Multi-pass membrane protein</topology>
    </subcellularLocation>
</comment>
<feature type="domain" description="RCK C-terminal" evidence="4">
    <location>
        <begin position="251"/>
        <end position="335"/>
    </location>
</feature>
<dbReference type="SUPFAM" id="SSF51735">
    <property type="entry name" value="NAD(P)-binding Rossmann-fold domains"/>
    <property type="match status" value="1"/>
</dbReference>
<dbReference type="OrthoDB" id="43518at2157"/>
<evidence type="ECO:0000256" key="2">
    <source>
        <dbReference type="SAM" id="Phobius"/>
    </source>
</evidence>
<protein>
    <submittedName>
        <fullName evidence="5">Voltage-gated potassium channel</fullName>
    </submittedName>
</protein>
<dbReference type="GO" id="GO:0005886">
    <property type="term" value="C:plasma membrane"/>
    <property type="evidence" value="ECO:0007669"/>
    <property type="project" value="UniProtKB-SubCell"/>
</dbReference>
<keyword evidence="2" id="KW-0472">Membrane</keyword>
<dbReference type="AlphaFoldDB" id="A0A1I4PXY9"/>
<keyword evidence="5" id="KW-0406">Ion transport</keyword>
<keyword evidence="2" id="KW-1133">Transmembrane helix</keyword>
<dbReference type="GO" id="GO:0008324">
    <property type="term" value="F:monoatomic cation transmembrane transporter activity"/>
    <property type="evidence" value="ECO:0007669"/>
    <property type="project" value="InterPro"/>
</dbReference>
<feature type="transmembrane region" description="Helical" evidence="2">
    <location>
        <begin position="12"/>
        <end position="35"/>
    </location>
</feature>
<dbReference type="InterPro" id="IPR013099">
    <property type="entry name" value="K_chnl_dom"/>
</dbReference>
<name>A0A1I4PXY9_9EURY</name>
<dbReference type="RefSeq" id="WP_091933829.1">
    <property type="nucleotide sequence ID" value="NZ_FOUJ01000001.1"/>
</dbReference>
<dbReference type="SUPFAM" id="SSF81324">
    <property type="entry name" value="Voltage-gated potassium channels"/>
    <property type="match status" value="1"/>
</dbReference>
<dbReference type="SUPFAM" id="SSF116726">
    <property type="entry name" value="TrkA C-terminal domain-like"/>
    <property type="match status" value="1"/>
</dbReference>
<evidence type="ECO:0000256" key="1">
    <source>
        <dbReference type="ARBA" id="ARBA00004651"/>
    </source>
</evidence>
<evidence type="ECO:0000259" key="3">
    <source>
        <dbReference type="PROSITE" id="PS51201"/>
    </source>
</evidence>
<keyword evidence="5" id="KW-0813">Transport</keyword>
<proteinExistence type="predicted"/>
<sequence length="337" mass="38018">MRVKHLWHMTVLKSVAGALALILFYMLLFIKIMTYEGQTEYANLYDAFYWVITTLTTVGYGDIIVTSHIGKIYSVFVQLSGIPLVFGVLFTLVIIPWMEKMIHSNIPTKASKKLKDHIIICGYNKLIETLIEELKENDVPYILIEEDTGLVKDLLKRNIQTIFGAVYEEETLKNANIRDARFLIANRSDEMNANIVLTARNISELNIIAIVEDRSNKKYLKYAGATSVVSPKEMFGRFIGRKAADPFVNRLTGATEFFEGVSIVELPIYPKSPLIGKTMKNAAIREKTGANIVGMWKGGSLTFIIRSDEVIKDNSVLLAIGSTEQLSRLKKLTQHME</sequence>
<dbReference type="InterPro" id="IPR036291">
    <property type="entry name" value="NAD(P)-bd_dom_sf"/>
</dbReference>
<evidence type="ECO:0000313" key="6">
    <source>
        <dbReference type="Proteomes" id="UP000198535"/>
    </source>
</evidence>
<feature type="transmembrane region" description="Helical" evidence="2">
    <location>
        <begin position="72"/>
        <end position="98"/>
    </location>
</feature>
<accession>A0A1I4PXY9</accession>
<dbReference type="InterPro" id="IPR050721">
    <property type="entry name" value="Trk_Ktr_HKT_K-transport"/>
</dbReference>
<dbReference type="EMBL" id="FOUJ01000001">
    <property type="protein sequence ID" value="SFM32688.1"/>
    <property type="molecule type" value="Genomic_DNA"/>
</dbReference>
<dbReference type="PANTHER" id="PTHR43833:SF13">
    <property type="entry name" value="POTASSIUM CHANNEL PROTEIN 2-RELATED"/>
    <property type="match status" value="1"/>
</dbReference>
<dbReference type="GO" id="GO:0006813">
    <property type="term" value="P:potassium ion transport"/>
    <property type="evidence" value="ECO:0007669"/>
    <property type="project" value="InterPro"/>
</dbReference>
<evidence type="ECO:0000259" key="4">
    <source>
        <dbReference type="PROSITE" id="PS51202"/>
    </source>
</evidence>
<keyword evidence="2" id="KW-0812">Transmembrane</keyword>
<organism evidence="5 6">
    <name type="scientific">Methanolobus profundi</name>
    <dbReference type="NCBI Taxonomy" id="487685"/>
    <lineage>
        <taxon>Archaea</taxon>
        <taxon>Methanobacteriati</taxon>
        <taxon>Methanobacteriota</taxon>
        <taxon>Stenosarchaea group</taxon>
        <taxon>Methanomicrobia</taxon>
        <taxon>Methanosarcinales</taxon>
        <taxon>Methanosarcinaceae</taxon>
        <taxon>Methanolobus</taxon>
    </lineage>
</organism>
<reference evidence="6" key="1">
    <citation type="submission" date="2016-10" db="EMBL/GenBank/DDBJ databases">
        <authorList>
            <person name="Varghese N."/>
            <person name="Submissions S."/>
        </authorList>
    </citation>
    <scope>NUCLEOTIDE SEQUENCE [LARGE SCALE GENOMIC DNA]</scope>
    <source>
        <strain evidence="6">Mob M</strain>
    </source>
</reference>
<feature type="domain" description="RCK N-terminal" evidence="3">
    <location>
        <begin position="115"/>
        <end position="230"/>
    </location>
</feature>
<dbReference type="Proteomes" id="UP000198535">
    <property type="component" value="Unassembled WGS sequence"/>
</dbReference>
<dbReference type="InterPro" id="IPR036721">
    <property type="entry name" value="RCK_C_sf"/>
</dbReference>
<dbReference type="Pfam" id="PF02254">
    <property type="entry name" value="TrkA_N"/>
    <property type="match status" value="1"/>
</dbReference>
<dbReference type="InterPro" id="IPR006037">
    <property type="entry name" value="RCK_C"/>
</dbReference>
<dbReference type="Gene3D" id="3.40.50.720">
    <property type="entry name" value="NAD(P)-binding Rossmann-like Domain"/>
    <property type="match status" value="1"/>
</dbReference>
<keyword evidence="6" id="KW-1185">Reference proteome</keyword>
<keyword evidence="5" id="KW-0407">Ion channel</keyword>
<dbReference type="PROSITE" id="PS51201">
    <property type="entry name" value="RCK_N"/>
    <property type="match status" value="1"/>
</dbReference>
<dbReference type="Pfam" id="PF02080">
    <property type="entry name" value="TrkA_C"/>
    <property type="match status" value="1"/>
</dbReference>